<dbReference type="Pfam" id="PF00989">
    <property type="entry name" value="PAS"/>
    <property type="match status" value="1"/>
</dbReference>
<evidence type="ECO:0000256" key="5">
    <source>
        <dbReference type="ARBA" id="ARBA00023163"/>
    </source>
</evidence>
<evidence type="ECO:0000259" key="8">
    <source>
        <dbReference type="PROSITE" id="PS50112"/>
    </source>
</evidence>
<dbReference type="Gene3D" id="3.40.50.300">
    <property type="entry name" value="P-loop containing nucleotide triphosphate hydrolases"/>
    <property type="match status" value="1"/>
</dbReference>
<dbReference type="STRING" id="48727.SAMN05192555_102132"/>
<dbReference type="InterPro" id="IPR058031">
    <property type="entry name" value="AAA_lid_NorR"/>
</dbReference>
<protein>
    <submittedName>
        <fullName evidence="10">PAS domain S-box-containing protein</fullName>
    </submittedName>
</protein>
<dbReference type="Pfam" id="PF13188">
    <property type="entry name" value="PAS_8"/>
    <property type="match status" value="1"/>
</dbReference>
<evidence type="ECO:0000256" key="4">
    <source>
        <dbReference type="ARBA" id="ARBA00023125"/>
    </source>
</evidence>
<keyword evidence="6" id="KW-0175">Coiled coil</keyword>
<reference evidence="11" key="1">
    <citation type="submission" date="2016-10" db="EMBL/GenBank/DDBJ databases">
        <authorList>
            <person name="Varghese N."/>
            <person name="Submissions S."/>
        </authorList>
    </citation>
    <scope>NUCLEOTIDE SEQUENCE [LARGE SCALE GENOMIC DNA]</scope>
    <source>
        <strain evidence="11">AAP</strain>
    </source>
</reference>
<dbReference type="SUPFAM" id="SSF52540">
    <property type="entry name" value="P-loop containing nucleoside triphosphate hydrolases"/>
    <property type="match status" value="1"/>
</dbReference>
<dbReference type="PANTHER" id="PTHR32071">
    <property type="entry name" value="TRANSCRIPTIONAL REGULATORY PROTEIN"/>
    <property type="match status" value="1"/>
</dbReference>
<dbReference type="InterPro" id="IPR025944">
    <property type="entry name" value="Sigma_54_int_dom_CS"/>
</dbReference>
<evidence type="ECO:0000256" key="1">
    <source>
        <dbReference type="ARBA" id="ARBA00022741"/>
    </source>
</evidence>
<accession>A0A1G9GGD4</accession>
<dbReference type="PANTHER" id="PTHR32071:SF117">
    <property type="entry name" value="PTS-DEPENDENT DIHYDROXYACETONE KINASE OPERON REGULATORY PROTEIN-RELATED"/>
    <property type="match status" value="1"/>
</dbReference>
<feature type="coiled-coil region" evidence="6">
    <location>
        <begin position="267"/>
        <end position="305"/>
    </location>
</feature>
<dbReference type="InterPro" id="IPR035965">
    <property type="entry name" value="PAS-like_dom_sf"/>
</dbReference>
<proteinExistence type="predicted"/>
<dbReference type="SMART" id="SM00382">
    <property type="entry name" value="AAA"/>
    <property type="match status" value="1"/>
</dbReference>
<dbReference type="CDD" id="cd00130">
    <property type="entry name" value="PAS"/>
    <property type="match status" value="1"/>
</dbReference>
<feature type="domain" description="Sigma-54 factor interaction" evidence="7">
    <location>
        <begin position="308"/>
        <end position="537"/>
    </location>
</feature>
<dbReference type="InterPro" id="IPR003593">
    <property type="entry name" value="AAA+_ATPase"/>
</dbReference>
<sequence>MIPASPMHKRVFLQSPQAMVVVDPIADRLLDANPAASSLLGAKLETLAAQPFSHCLGASLPLWVSFTDEVLTRSPGWSDDLVVLDLTRQPHNVEVFGQRLDDGQTLLLTLTDRDQAEQRRAKADLRRRHRRGHVGWERIEQVFERIERQNQLILGAAGEGIYGLDAEGKTTFVNPAAERILGWSSDDMVGHDAHLMFHHTHADGSHFPVQQCPIHASFSDGQVHRVDDEVFWHKNGEAIPVEYTSTPIFEMGRLVGAVVLFRDIRERKRAEQRLRDALAEVESLKQRLELENQYLQEEIKAELNHREIVGESPAVVQLIHQIALVAPTDANVLISGESGTGKELIARAIHVGSERCDRPLIRVNCAAIPHDLFESEFFGHVKGAFTGAVSDRPGRYELADGGTLFLDEVGEIPLALQSKLLRVLQDQQFERVGDNHTREVDVRVIAATNRDLREMIETGAFREDLYFRLNVFPIESVPLRSRIEDVPLLARHFLQRACQKFNKPGVRIPPAQLQILQRYPWPGNIRELENVIERQVIVTQDRRLMFDDLLLGEPPSPRGDSLERAAVTVDEASPLPEQELCRRQRDNAIAALQRCSGKVSGRGGAAELLGLKPTTLFSRLRKWGIEPRDYRTL</sequence>
<dbReference type="GO" id="GO:0003677">
    <property type="term" value="F:DNA binding"/>
    <property type="evidence" value="ECO:0007669"/>
    <property type="project" value="UniProtKB-KW"/>
</dbReference>
<keyword evidence="3" id="KW-0805">Transcription regulation</keyword>
<keyword evidence="4" id="KW-0238">DNA-binding</keyword>
<organism evidence="10 11">
    <name type="scientific">Franzmannia pantelleriensis</name>
    <dbReference type="NCBI Taxonomy" id="48727"/>
    <lineage>
        <taxon>Bacteria</taxon>
        <taxon>Pseudomonadati</taxon>
        <taxon>Pseudomonadota</taxon>
        <taxon>Gammaproteobacteria</taxon>
        <taxon>Oceanospirillales</taxon>
        <taxon>Halomonadaceae</taxon>
        <taxon>Franzmannia</taxon>
    </lineage>
</organism>
<dbReference type="PROSITE" id="PS50112">
    <property type="entry name" value="PAS"/>
    <property type="match status" value="1"/>
</dbReference>
<feature type="domain" description="PAC" evidence="9">
    <location>
        <begin position="224"/>
        <end position="276"/>
    </location>
</feature>
<evidence type="ECO:0000259" key="9">
    <source>
        <dbReference type="PROSITE" id="PS50113"/>
    </source>
</evidence>
<dbReference type="Gene3D" id="1.10.10.60">
    <property type="entry name" value="Homeodomain-like"/>
    <property type="match status" value="1"/>
</dbReference>
<gene>
    <name evidence="10" type="ORF">SAMN05192555_102132</name>
</gene>
<dbReference type="PROSITE" id="PS00675">
    <property type="entry name" value="SIGMA54_INTERACT_1"/>
    <property type="match status" value="1"/>
</dbReference>
<dbReference type="CDD" id="cd00009">
    <property type="entry name" value="AAA"/>
    <property type="match status" value="1"/>
</dbReference>
<feature type="domain" description="PAS" evidence="8">
    <location>
        <begin position="146"/>
        <end position="203"/>
    </location>
</feature>
<keyword evidence="2" id="KW-0067">ATP-binding</keyword>
<dbReference type="EMBL" id="FNGH01000002">
    <property type="protein sequence ID" value="SDK99595.1"/>
    <property type="molecule type" value="Genomic_DNA"/>
</dbReference>
<dbReference type="GO" id="GO:0006355">
    <property type="term" value="P:regulation of DNA-templated transcription"/>
    <property type="evidence" value="ECO:0007669"/>
    <property type="project" value="InterPro"/>
</dbReference>
<dbReference type="Gene3D" id="3.30.450.20">
    <property type="entry name" value="PAS domain"/>
    <property type="match status" value="2"/>
</dbReference>
<dbReference type="GO" id="GO:0005524">
    <property type="term" value="F:ATP binding"/>
    <property type="evidence" value="ECO:0007669"/>
    <property type="project" value="UniProtKB-KW"/>
</dbReference>
<dbReference type="NCBIfam" id="TIGR00229">
    <property type="entry name" value="sensory_box"/>
    <property type="match status" value="1"/>
</dbReference>
<keyword evidence="11" id="KW-1185">Reference proteome</keyword>
<dbReference type="InterPro" id="IPR025662">
    <property type="entry name" value="Sigma_54_int_dom_ATP-bd_1"/>
</dbReference>
<dbReference type="Gene3D" id="1.10.8.60">
    <property type="match status" value="1"/>
</dbReference>
<keyword evidence="1" id="KW-0547">Nucleotide-binding</keyword>
<dbReference type="Pfam" id="PF00158">
    <property type="entry name" value="Sigma54_activat"/>
    <property type="match status" value="1"/>
</dbReference>
<dbReference type="SUPFAM" id="SSF55785">
    <property type="entry name" value="PYP-like sensor domain (PAS domain)"/>
    <property type="match status" value="2"/>
</dbReference>
<dbReference type="AlphaFoldDB" id="A0A1G9GGD4"/>
<name>A0A1G9GGD4_9GAMM</name>
<evidence type="ECO:0000313" key="10">
    <source>
        <dbReference type="EMBL" id="SDK99595.1"/>
    </source>
</evidence>
<dbReference type="SMART" id="SM00091">
    <property type="entry name" value="PAS"/>
    <property type="match status" value="2"/>
</dbReference>
<dbReference type="Pfam" id="PF25601">
    <property type="entry name" value="AAA_lid_14"/>
    <property type="match status" value="1"/>
</dbReference>
<dbReference type="PROSITE" id="PS50113">
    <property type="entry name" value="PAC"/>
    <property type="match status" value="1"/>
</dbReference>
<dbReference type="RefSeq" id="WP_218124395.1">
    <property type="nucleotide sequence ID" value="NZ_FNGH01000002.1"/>
</dbReference>
<evidence type="ECO:0000256" key="3">
    <source>
        <dbReference type="ARBA" id="ARBA00023015"/>
    </source>
</evidence>
<dbReference type="FunFam" id="3.40.50.300:FF:000006">
    <property type="entry name" value="DNA-binding transcriptional regulator NtrC"/>
    <property type="match status" value="1"/>
</dbReference>
<dbReference type="InterPro" id="IPR027417">
    <property type="entry name" value="P-loop_NTPase"/>
</dbReference>
<dbReference type="Proteomes" id="UP000199107">
    <property type="component" value="Unassembled WGS sequence"/>
</dbReference>
<evidence type="ECO:0000256" key="6">
    <source>
        <dbReference type="SAM" id="Coils"/>
    </source>
</evidence>
<dbReference type="PROSITE" id="PS00688">
    <property type="entry name" value="SIGMA54_INTERACT_3"/>
    <property type="match status" value="1"/>
</dbReference>
<dbReference type="InterPro" id="IPR000700">
    <property type="entry name" value="PAS-assoc_C"/>
</dbReference>
<keyword evidence="5" id="KW-0804">Transcription</keyword>
<dbReference type="PROSITE" id="PS50045">
    <property type="entry name" value="SIGMA54_INTERACT_4"/>
    <property type="match status" value="1"/>
</dbReference>
<evidence type="ECO:0000256" key="2">
    <source>
        <dbReference type="ARBA" id="ARBA00022840"/>
    </source>
</evidence>
<dbReference type="InterPro" id="IPR000014">
    <property type="entry name" value="PAS"/>
</dbReference>
<evidence type="ECO:0000313" key="11">
    <source>
        <dbReference type="Proteomes" id="UP000199107"/>
    </source>
</evidence>
<evidence type="ECO:0000259" key="7">
    <source>
        <dbReference type="PROSITE" id="PS50045"/>
    </source>
</evidence>
<dbReference type="InterPro" id="IPR013767">
    <property type="entry name" value="PAS_fold"/>
</dbReference>
<dbReference type="InterPro" id="IPR002078">
    <property type="entry name" value="Sigma_54_int"/>
</dbReference>